<evidence type="ECO:0000256" key="1">
    <source>
        <dbReference type="ARBA" id="ARBA00004651"/>
    </source>
</evidence>
<evidence type="ECO:0000259" key="8">
    <source>
        <dbReference type="Pfam" id="PF09335"/>
    </source>
</evidence>
<sequence>MDALIGLFHSLIEIIRNPGHLIEWGGYPGMALIVFLETGALVFFLPGDSLLVMAGLYAAQGSLDLGLLNLILIPCAIIGDATSYWMGAKTGPRIFSRPKSFFFDPKHALAARDFYEKHGGKAIIISRFMPLVRTFVPVIAGVAQMPYRRFAMYNVIGAVSWVASMTIIGYALGQVPGVIQHIEKIIILVVLISVAPGVVQWLRTRMAAKRAATESTPS</sequence>
<feature type="transmembrane region" description="Helical" evidence="7">
    <location>
        <begin position="185"/>
        <end position="202"/>
    </location>
</feature>
<evidence type="ECO:0000313" key="9">
    <source>
        <dbReference type="EMBL" id="AKF07616.1"/>
    </source>
</evidence>
<dbReference type="PANTHER" id="PTHR30353:SF0">
    <property type="entry name" value="TRANSMEMBRANE PROTEIN"/>
    <property type="match status" value="1"/>
</dbReference>
<evidence type="ECO:0000256" key="6">
    <source>
        <dbReference type="ARBA" id="ARBA00023136"/>
    </source>
</evidence>
<dbReference type="EMBL" id="CP011125">
    <property type="protein sequence ID" value="AKF07616.1"/>
    <property type="molecule type" value="Genomic_DNA"/>
</dbReference>
<keyword evidence="3 7" id="KW-1003">Cell membrane</keyword>
<comment type="similarity">
    <text evidence="2 7">Belongs to the DedA family.</text>
</comment>
<proteinExistence type="inferred from homology"/>
<dbReference type="RefSeq" id="WP_053234850.1">
    <property type="nucleotide sequence ID" value="NZ_CP011125.1"/>
</dbReference>
<keyword evidence="5 7" id="KW-1133">Transmembrane helix</keyword>
<evidence type="ECO:0000256" key="2">
    <source>
        <dbReference type="ARBA" id="ARBA00010792"/>
    </source>
</evidence>
<name>A0A0F6YJB5_9BACT</name>
<feature type="transmembrane region" description="Helical" evidence="7">
    <location>
        <begin position="151"/>
        <end position="173"/>
    </location>
</feature>
<dbReference type="InterPro" id="IPR032816">
    <property type="entry name" value="VTT_dom"/>
</dbReference>
<keyword evidence="10" id="KW-1185">Reference proteome</keyword>
<evidence type="ECO:0000256" key="7">
    <source>
        <dbReference type="RuleBase" id="RU367016"/>
    </source>
</evidence>
<keyword evidence="6 7" id="KW-0472">Membrane</keyword>
<gene>
    <name evidence="9" type="ORF">DB32_004765</name>
</gene>
<dbReference type="PANTHER" id="PTHR30353">
    <property type="entry name" value="INNER MEMBRANE PROTEIN DEDA-RELATED"/>
    <property type="match status" value="1"/>
</dbReference>
<dbReference type="AlphaFoldDB" id="A0A0F6YJB5"/>
<feature type="transmembrane region" description="Helical" evidence="7">
    <location>
        <begin position="21"/>
        <end position="45"/>
    </location>
</feature>
<evidence type="ECO:0000256" key="4">
    <source>
        <dbReference type="ARBA" id="ARBA00022692"/>
    </source>
</evidence>
<accession>A0A0F6YJB5</accession>
<organism evidence="9 10">
    <name type="scientific">Sandaracinus amylolyticus</name>
    <dbReference type="NCBI Taxonomy" id="927083"/>
    <lineage>
        <taxon>Bacteria</taxon>
        <taxon>Pseudomonadati</taxon>
        <taxon>Myxococcota</taxon>
        <taxon>Polyangia</taxon>
        <taxon>Polyangiales</taxon>
        <taxon>Sandaracinaceae</taxon>
        <taxon>Sandaracinus</taxon>
    </lineage>
</organism>
<dbReference type="OrthoDB" id="9801622at2"/>
<dbReference type="STRING" id="927083.DB32_004765"/>
<keyword evidence="4 7" id="KW-0812">Transmembrane</keyword>
<evidence type="ECO:0000313" key="10">
    <source>
        <dbReference type="Proteomes" id="UP000034883"/>
    </source>
</evidence>
<evidence type="ECO:0000256" key="3">
    <source>
        <dbReference type="ARBA" id="ARBA00022475"/>
    </source>
</evidence>
<dbReference type="InterPro" id="IPR032818">
    <property type="entry name" value="DedA-like"/>
</dbReference>
<feature type="domain" description="VTT" evidence="8">
    <location>
        <begin position="45"/>
        <end position="170"/>
    </location>
</feature>
<comment type="subcellular location">
    <subcellularLocation>
        <location evidence="1 7">Cell membrane</location>
        <topology evidence="1 7">Multi-pass membrane protein</topology>
    </subcellularLocation>
</comment>
<dbReference type="Proteomes" id="UP000034883">
    <property type="component" value="Chromosome"/>
</dbReference>
<dbReference type="KEGG" id="samy:DB32_004765"/>
<evidence type="ECO:0000256" key="5">
    <source>
        <dbReference type="ARBA" id="ARBA00022989"/>
    </source>
</evidence>
<dbReference type="Pfam" id="PF09335">
    <property type="entry name" value="VTT_dom"/>
    <property type="match status" value="1"/>
</dbReference>
<reference evidence="9 10" key="1">
    <citation type="submission" date="2015-03" db="EMBL/GenBank/DDBJ databases">
        <title>Genome assembly of Sandaracinus amylolyticus DSM 53668.</title>
        <authorList>
            <person name="Sharma G."/>
            <person name="Subramanian S."/>
        </authorList>
    </citation>
    <scope>NUCLEOTIDE SEQUENCE [LARGE SCALE GENOMIC DNA]</scope>
    <source>
        <strain evidence="9 10">DSM 53668</strain>
    </source>
</reference>
<feature type="transmembrane region" description="Helical" evidence="7">
    <location>
        <begin position="65"/>
        <end position="87"/>
    </location>
</feature>
<dbReference type="GO" id="GO:0005886">
    <property type="term" value="C:plasma membrane"/>
    <property type="evidence" value="ECO:0007669"/>
    <property type="project" value="UniProtKB-SubCell"/>
</dbReference>
<protein>
    <submittedName>
        <fullName evidence="9">DedA protein</fullName>
    </submittedName>
</protein>